<keyword evidence="1" id="KW-0732">Signal</keyword>
<sequence>MKRKRLIALLCTATFLLAGCGNSGEAKNTKEGDTTAATENNESIEVDKGLLDVTLTLPASIFEGEDINAKAEEMKKDGAKETTVNEDGSMTVKMSKSKHKEMMTEMKTSVIKSIEDIKTSGDYPSIKDVKYNDDFTNITLEVVQAEYEESLEALATFGIGIAALYYNVYSGVETEKIHITIDEKNFETGEVFDTVVYPDDLEDTK</sequence>
<feature type="signal peptide" evidence="1">
    <location>
        <begin position="1"/>
        <end position="26"/>
    </location>
</feature>
<dbReference type="EMBL" id="SVCM01000122">
    <property type="protein sequence ID" value="MBE6060621.1"/>
    <property type="molecule type" value="Genomic_DNA"/>
</dbReference>
<gene>
    <name evidence="2" type="ORF">E7215_10690</name>
</gene>
<evidence type="ECO:0000313" key="2">
    <source>
        <dbReference type="EMBL" id="MBE6060621.1"/>
    </source>
</evidence>
<reference evidence="2" key="1">
    <citation type="submission" date="2019-04" db="EMBL/GenBank/DDBJ databases">
        <title>Evolution of Biomass-Degrading Anaerobic Consortia Revealed by Metagenomics.</title>
        <authorList>
            <person name="Peng X."/>
        </authorList>
    </citation>
    <scope>NUCLEOTIDE SEQUENCE</scope>
    <source>
        <strain evidence="2">SIG254</strain>
    </source>
</reference>
<name>A0A927W803_9CLOT</name>
<evidence type="ECO:0008006" key="4">
    <source>
        <dbReference type="Google" id="ProtNLM"/>
    </source>
</evidence>
<proteinExistence type="predicted"/>
<organism evidence="2 3">
    <name type="scientific">Clostridium sulfidigenes</name>
    <dbReference type="NCBI Taxonomy" id="318464"/>
    <lineage>
        <taxon>Bacteria</taxon>
        <taxon>Bacillati</taxon>
        <taxon>Bacillota</taxon>
        <taxon>Clostridia</taxon>
        <taxon>Eubacteriales</taxon>
        <taxon>Clostridiaceae</taxon>
        <taxon>Clostridium</taxon>
    </lineage>
</organism>
<evidence type="ECO:0000256" key="1">
    <source>
        <dbReference type="SAM" id="SignalP"/>
    </source>
</evidence>
<evidence type="ECO:0000313" key="3">
    <source>
        <dbReference type="Proteomes" id="UP000768462"/>
    </source>
</evidence>
<dbReference type="Proteomes" id="UP000768462">
    <property type="component" value="Unassembled WGS sequence"/>
</dbReference>
<comment type="caution">
    <text evidence="2">The sequence shown here is derived from an EMBL/GenBank/DDBJ whole genome shotgun (WGS) entry which is preliminary data.</text>
</comment>
<feature type="chain" id="PRO_5036676156" description="Antigen I/II N-terminal domain-containing protein" evidence="1">
    <location>
        <begin position="27"/>
        <end position="205"/>
    </location>
</feature>
<protein>
    <recommendedName>
        <fullName evidence="4">Antigen I/II N-terminal domain-containing protein</fullName>
    </recommendedName>
</protein>
<dbReference type="AlphaFoldDB" id="A0A927W803"/>
<accession>A0A927W803</accession>
<dbReference type="PROSITE" id="PS51257">
    <property type="entry name" value="PROKAR_LIPOPROTEIN"/>
    <property type="match status" value="1"/>
</dbReference>